<dbReference type="AlphaFoldDB" id="A0A564TNE8"/>
<dbReference type="EMBL" id="CABHNB010000028">
    <property type="protein sequence ID" value="VUX08779.1"/>
    <property type="molecule type" value="Genomic_DNA"/>
</dbReference>
<name>A0A564TNE8_9FIRM</name>
<evidence type="ECO:0000256" key="1">
    <source>
        <dbReference type="SAM" id="MobiDB-lite"/>
    </source>
</evidence>
<feature type="compositionally biased region" description="Basic and acidic residues" evidence="1">
    <location>
        <begin position="1"/>
        <end position="29"/>
    </location>
</feature>
<dbReference type="Proteomes" id="UP000409147">
    <property type="component" value="Unassembled WGS sequence"/>
</dbReference>
<organism evidence="2 3">
    <name type="scientific">Blautia obeum</name>
    <dbReference type="NCBI Taxonomy" id="40520"/>
    <lineage>
        <taxon>Bacteria</taxon>
        <taxon>Bacillati</taxon>
        <taxon>Bacillota</taxon>
        <taxon>Clostridia</taxon>
        <taxon>Lachnospirales</taxon>
        <taxon>Lachnospiraceae</taxon>
        <taxon>Blautia</taxon>
    </lineage>
</organism>
<sequence>MQEAENPHNHVQREVIVKNGAEDDKKHPDVSWPVAAGEQKGMGDLFETGMKRNQKMLY</sequence>
<protein>
    <submittedName>
        <fullName evidence="2">Uncharacterized protein</fullName>
    </submittedName>
</protein>
<evidence type="ECO:0000313" key="2">
    <source>
        <dbReference type="EMBL" id="VUX08779.1"/>
    </source>
</evidence>
<gene>
    <name evidence="2" type="ORF">ROSSTS7063_01837</name>
</gene>
<keyword evidence="3" id="KW-1185">Reference proteome</keyword>
<proteinExistence type="predicted"/>
<evidence type="ECO:0000313" key="3">
    <source>
        <dbReference type="Proteomes" id="UP000409147"/>
    </source>
</evidence>
<accession>A0A564TNE8</accession>
<feature type="region of interest" description="Disordered" evidence="1">
    <location>
        <begin position="1"/>
        <end position="36"/>
    </location>
</feature>
<reference evidence="2 3" key="1">
    <citation type="submission" date="2019-07" db="EMBL/GenBank/DDBJ databases">
        <authorList>
            <person name="Hibberd C M."/>
            <person name="Gehrig L. J."/>
            <person name="Chang H.-W."/>
            <person name="Venkatesh S."/>
        </authorList>
    </citation>
    <scope>NUCLEOTIDE SEQUENCE [LARGE SCALE GENOMIC DNA]</scope>
    <source>
        <strain evidence="2">Ruminococcus_obeum_SSTS_Bg7063</strain>
    </source>
</reference>